<sequence length="561" mass="63631">MPTRAQYLESYEFPLEVEHDFALDGKPAQWASLHPKDWTFQDKVPFAQRFHLELPKKMFKGERAYASLNSAMSPDNKLLAISSNSEWIVVYDIQSMELKQELEGTGNLHFRPSVKDDDTADASIARPSYTLVSSVTYDGQRGAVPTNTLILWELDKNGCLLIEEEPIDTAAYATLAIDSILPDLEAKHEWTREFVDAANLHADIEKALTRVAADHRRRHNTTIKDARIAGFDATPFSSDGKFLLYLAKNRTTQHGMREPDELPQAVVWDIDAGKEVLNLRGHTDYIAWAGFSPDQQHIATVSWDGTMRMYSTVTGDLEWTTENVGRQCWAAAFSADSKSIVWSSTGGSVVKVHAVSDGTLISTFAEEFKNWCRHLTWHPDGQQIALCADRQAWVWRPFDGPKGTVSQRFELNKDDPRFASIANIEWLKEGRSVALLINEGTTLVWDSETNGKELHRRPKGLQTGFRSEGLYYIIHGEQQHERYVSVDGDGWVRFWSVNYPEGPSWWEKEEQEEGEGKEEATEKKAYPPTGKYVNVTIKPKQEANKERDTWADKGADLWSAE</sequence>
<dbReference type="AlphaFoldDB" id="A0A6A6SL73"/>
<dbReference type="Pfam" id="PF00400">
    <property type="entry name" value="WD40"/>
    <property type="match status" value="2"/>
</dbReference>
<dbReference type="InterPro" id="IPR001680">
    <property type="entry name" value="WD40_rpt"/>
</dbReference>
<proteinExistence type="predicted"/>
<dbReference type="PROSITE" id="PS50082">
    <property type="entry name" value="WD_REPEATS_2"/>
    <property type="match status" value="1"/>
</dbReference>
<accession>A0A6A6SL73</accession>
<dbReference type="SUPFAM" id="SSF50978">
    <property type="entry name" value="WD40 repeat-like"/>
    <property type="match status" value="1"/>
</dbReference>
<feature type="repeat" description="WD" evidence="1">
    <location>
        <begin position="279"/>
        <end position="320"/>
    </location>
</feature>
<reference evidence="3" key="1">
    <citation type="journal article" date="2020" name="Stud. Mycol.">
        <title>101 Dothideomycetes genomes: a test case for predicting lifestyles and emergence of pathogens.</title>
        <authorList>
            <person name="Haridas S."/>
            <person name="Albert R."/>
            <person name="Binder M."/>
            <person name="Bloem J."/>
            <person name="Labutti K."/>
            <person name="Salamov A."/>
            <person name="Andreopoulos B."/>
            <person name="Baker S."/>
            <person name="Barry K."/>
            <person name="Bills G."/>
            <person name="Bluhm B."/>
            <person name="Cannon C."/>
            <person name="Castanera R."/>
            <person name="Culley D."/>
            <person name="Daum C."/>
            <person name="Ezra D."/>
            <person name="Gonzalez J."/>
            <person name="Henrissat B."/>
            <person name="Kuo A."/>
            <person name="Liang C."/>
            <person name="Lipzen A."/>
            <person name="Lutzoni F."/>
            <person name="Magnuson J."/>
            <person name="Mondo S."/>
            <person name="Nolan M."/>
            <person name="Ohm R."/>
            <person name="Pangilinan J."/>
            <person name="Park H.-J."/>
            <person name="Ramirez L."/>
            <person name="Alfaro M."/>
            <person name="Sun H."/>
            <person name="Tritt A."/>
            <person name="Yoshinaga Y."/>
            <person name="Zwiers L.-H."/>
            <person name="Turgeon B."/>
            <person name="Goodwin S."/>
            <person name="Spatafora J."/>
            <person name="Crous P."/>
            <person name="Grigoriev I."/>
        </authorList>
    </citation>
    <scope>NUCLEOTIDE SEQUENCE</scope>
    <source>
        <strain evidence="3">CBS 122681</strain>
    </source>
</reference>
<keyword evidence="4" id="KW-1185">Reference proteome</keyword>
<dbReference type="PANTHER" id="PTHR19879">
    <property type="entry name" value="TRANSCRIPTION INITIATION FACTOR TFIID"/>
    <property type="match status" value="1"/>
</dbReference>
<organism evidence="3 4">
    <name type="scientific">Lophiostoma macrostomum CBS 122681</name>
    <dbReference type="NCBI Taxonomy" id="1314788"/>
    <lineage>
        <taxon>Eukaryota</taxon>
        <taxon>Fungi</taxon>
        <taxon>Dikarya</taxon>
        <taxon>Ascomycota</taxon>
        <taxon>Pezizomycotina</taxon>
        <taxon>Dothideomycetes</taxon>
        <taxon>Pleosporomycetidae</taxon>
        <taxon>Pleosporales</taxon>
        <taxon>Lophiostomataceae</taxon>
        <taxon>Lophiostoma</taxon>
    </lineage>
</organism>
<evidence type="ECO:0000313" key="3">
    <source>
        <dbReference type="EMBL" id="KAF2648192.1"/>
    </source>
</evidence>
<name>A0A6A6SL73_9PLEO</name>
<dbReference type="Proteomes" id="UP000799324">
    <property type="component" value="Unassembled WGS sequence"/>
</dbReference>
<protein>
    <submittedName>
        <fullName evidence="3">WD40 repeat-like protein</fullName>
    </submittedName>
</protein>
<dbReference type="OrthoDB" id="1367865at2759"/>
<dbReference type="EMBL" id="MU004552">
    <property type="protein sequence ID" value="KAF2648192.1"/>
    <property type="molecule type" value="Genomic_DNA"/>
</dbReference>
<feature type="region of interest" description="Disordered" evidence="2">
    <location>
        <begin position="506"/>
        <end position="561"/>
    </location>
</feature>
<feature type="compositionally biased region" description="Basic and acidic residues" evidence="2">
    <location>
        <begin position="539"/>
        <end position="555"/>
    </location>
</feature>
<dbReference type="SMART" id="SM00320">
    <property type="entry name" value="WD40"/>
    <property type="match status" value="4"/>
</dbReference>
<dbReference type="InterPro" id="IPR036322">
    <property type="entry name" value="WD40_repeat_dom_sf"/>
</dbReference>
<evidence type="ECO:0000256" key="2">
    <source>
        <dbReference type="SAM" id="MobiDB-lite"/>
    </source>
</evidence>
<evidence type="ECO:0000256" key="1">
    <source>
        <dbReference type="PROSITE-ProRule" id="PRU00221"/>
    </source>
</evidence>
<evidence type="ECO:0000313" key="4">
    <source>
        <dbReference type="Proteomes" id="UP000799324"/>
    </source>
</evidence>
<keyword evidence="1" id="KW-0853">WD repeat</keyword>
<gene>
    <name evidence="3" type="ORF">K491DRAFT_722788</name>
</gene>
<dbReference type="PANTHER" id="PTHR19879:SF9">
    <property type="entry name" value="TRANSCRIPTION INITIATION FACTOR TFIID SUBUNIT 5"/>
    <property type="match status" value="1"/>
</dbReference>
<dbReference type="Gene3D" id="2.130.10.10">
    <property type="entry name" value="YVTN repeat-like/Quinoprotein amine dehydrogenase"/>
    <property type="match status" value="1"/>
</dbReference>
<dbReference type="InterPro" id="IPR015943">
    <property type="entry name" value="WD40/YVTN_repeat-like_dom_sf"/>
</dbReference>